<dbReference type="PROSITE" id="PS01068">
    <property type="entry name" value="OMPA_1"/>
    <property type="match status" value="1"/>
</dbReference>
<dbReference type="PROSITE" id="PS51257">
    <property type="entry name" value="PROKAR_LIPOPROTEIN"/>
    <property type="match status" value="1"/>
</dbReference>
<keyword evidence="4 8" id="KW-0564">Palmitate</keyword>
<dbReference type="PANTHER" id="PTHR30329">
    <property type="entry name" value="STATOR ELEMENT OF FLAGELLAR MOTOR COMPLEX"/>
    <property type="match status" value="1"/>
</dbReference>
<dbReference type="GO" id="GO:0051301">
    <property type="term" value="P:cell division"/>
    <property type="evidence" value="ECO:0007669"/>
    <property type="project" value="UniProtKB-UniRule"/>
</dbReference>
<name>A0A8J2XM88_9GAMM</name>
<comment type="similarity">
    <text evidence="8">Belongs to the Pal lipoprotein family.</text>
</comment>
<accession>A0A8J2XM88</accession>
<dbReference type="CDD" id="cd07185">
    <property type="entry name" value="OmpA_C-like"/>
    <property type="match status" value="1"/>
</dbReference>
<keyword evidence="6 8" id="KW-0449">Lipoprotein</keyword>
<dbReference type="InterPro" id="IPR006664">
    <property type="entry name" value="OMP_bac"/>
</dbReference>
<dbReference type="GO" id="GO:0009279">
    <property type="term" value="C:cell outer membrane"/>
    <property type="evidence" value="ECO:0007669"/>
    <property type="project" value="UniProtKB-SubCell"/>
</dbReference>
<keyword evidence="2 8" id="KW-0732">Signal</keyword>
<evidence type="ECO:0000256" key="7">
    <source>
        <dbReference type="ARBA" id="ARBA00023306"/>
    </source>
</evidence>
<evidence type="ECO:0000256" key="1">
    <source>
        <dbReference type="ARBA" id="ARBA00022618"/>
    </source>
</evidence>
<dbReference type="InterPro" id="IPR050330">
    <property type="entry name" value="Bact_OuterMem_StrucFunc"/>
</dbReference>
<comment type="caution">
    <text evidence="11">The sequence shown here is derived from an EMBL/GenBank/DDBJ whole genome shotgun (WGS) entry which is preliminary data.</text>
</comment>
<dbReference type="PROSITE" id="PS51123">
    <property type="entry name" value="OMPA_2"/>
    <property type="match status" value="1"/>
</dbReference>
<evidence type="ECO:0000256" key="3">
    <source>
        <dbReference type="ARBA" id="ARBA00023136"/>
    </source>
</evidence>
<evidence type="ECO:0000256" key="5">
    <source>
        <dbReference type="ARBA" id="ARBA00023237"/>
    </source>
</evidence>
<dbReference type="RefSeq" id="WP_087506891.1">
    <property type="nucleotide sequence ID" value="NZ_BMDX01000007.1"/>
</dbReference>
<evidence type="ECO:0000256" key="4">
    <source>
        <dbReference type="ARBA" id="ARBA00023139"/>
    </source>
</evidence>
<reference evidence="12" key="1">
    <citation type="journal article" date="2019" name="Int. J. Syst. Evol. Microbiol.">
        <title>The Global Catalogue of Microorganisms (GCM) 10K type strain sequencing project: providing services to taxonomists for standard genome sequencing and annotation.</title>
        <authorList>
            <consortium name="The Broad Institute Genomics Platform"/>
            <consortium name="The Broad Institute Genome Sequencing Center for Infectious Disease"/>
            <person name="Wu L."/>
            <person name="Ma J."/>
        </authorList>
    </citation>
    <scope>NUCLEOTIDE SEQUENCE [LARGE SCALE GENOMIC DNA]</scope>
    <source>
        <strain evidence="12">CGMCC 1.10130</strain>
    </source>
</reference>
<protein>
    <recommendedName>
        <fullName evidence="8">Peptidoglycan-associated lipoprotein</fullName>
        <shortName evidence="8">PAL</shortName>
    </recommendedName>
</protein>
<dbReference type="OrthoDB" id="9809164at2"/>
<evidence type="ECO:0000256" key="9">
    <source>
        <dbReference type="SAM" id="SignalP"/>
    </source>
</evidence>
<dbReference type="PRINTS" id="PR01021">
    <property type="entry name" value="OMPADOMAIN"/>
</dbReference>
<keyword evidence="1 8" id="KW-0132">Cell division</keyword>
<comment type="subunit">
    <text evidence="8">The Tol-Pal system is composed of five core proteins: the inner membrane proteins TolA, TolQ and TolR, the periplasmic protein TolB and the outer membrane protein Pal. They form a network linking the inner and outer membranes and the peptidoglycan layer.</text>
</comment>
<keyword evidence="5 8" id="KW-0998">Cell outer membrane</keyword>
<feature type="chain" id="PRO_5035295489" description="Peptidoglycan-associated lipoprotein" evidence="9">
    <location>
        <begin position="29"/>
        <end position="171"/>
    </location>
</feature>
<dbReference type="InterPro" id="IPR039001">
    <property type="entry name" value="Pal"/>
</dbReference>
<gene>
    <name evidence="8 11" type="primary">pal</name>
    <name evidence="11" type="ORF">GCM10011369_17790</name>
</gene>
<dbReference type="PANTHER" id="PTHR30329:SF21">
    <property type="entry name" value="LIPOPROTEIN YIAD-RELATED"/>
    <property type="match status" value="1"/>
</dbReference>
<dbReference type="AlphaFoldDB" id="A0A8J2XM88"/>
<dbReference type="EMBL" id="BMDX01000007">
    <property type="protein sequence ID" value="GGA76364.1"/>
    <property type="molecule type" value="Genomic_DNA"/>
</dbReference>
<dbReference type="Proteomes" id="UP000619743">
    <property type="component" value="Unassembled WGS sequence"/>
</dbReference>
<comment type="subcellular location">
    <subcellularLocation>
        <location evidence="8">Cell outer membrane</location>
        <topology evidence="8">Lipid-anchor</topology>
    </subcellularLocation>
</comment>
<evidence type="ECO:0000256" key="6">
    <source>
        <dbReference type="ARBA" id="ARBA00023288"/>
    </source>
</evidence>
<comment type="function">
    <text evidence="8">Part of the Tol-Pal system, which plays a role in outer membrane invagination during cell division and is important for maintaining outer membrane integrity.</text>
</comment>
<keyword evidence="7 8" id="KW-0131">Cell cycle</keyword>
<evidence type="ECO:0000259" key="10">
    <source>
        <dbReference type="PROSITE" id="PS51123"/>
    </source>
</evidence>
<feature type="signal peptide" evidence="9">
    <location>
        <begin position="1"/>
        <end position="28"/>
    </location>
</feature>
<organism evidence="11 12">
    <name type="scientific">Neiella marina</name>
    <dbReference type="NCBI Taxonomy" id="508461"/>
    <lineage>
        <taxon>Bacteria</taxon>
        <taxon>Pseudomonadati</taxon>
        <taxon>Pseudomonadota</taxon>
        <taxon>Gammaproteobacteria</taxon>
        <taxon>Alteromonadales</taxon>
        <taxon>Echinimonadaceae</taxon>
        <taxon>Neiella</taxon>
    </lineage>
</organism>
<dbReference type="InterPro" id="IPR006665">
    <property type="entry name" value="OmpA-like"/>
</dbReference>
<dbReference type="NCBIfam" id="TIGR02802">
    <property type="entry name" value="Pal_lipo"/>
    <property type="match status" value="1"/>
</dbReference>
<dbReference type="Pfam" id="PF00691">
    <property type="entry name" value="OmpA"/>
    <property type="match status" value="1"/>
</dbReference>
<evidence type="ECO:0000313" key="11">
    <source>
        <dbReference type="EMBL" id="GGA76364.1"/>
    </source>
</evidence>
<dbReference type="SUPFAM" id="SSF103088">
    <property type="entry name" value="OmpA-like"/>
    <property type="match status" value="1"/>
</dbReference>
<proteinExistence type="inferred from homology"/>
<feature type="domain" description="OmpA-like" evidence="10">
    <location>
        <begin position="58"/>
        <end position="171"/>
    </location>
</feature>
<dbReference type="InterPro" id="IPR036737">
    <property type="entry name" value="OmpA-like_sf"/>
</dbReference>
<dbReference type="HAMAP" id="MF_02204">
    <property type="entry name" value="Pal"/>
    <property type="match status" value="1"/>
</dbReference>
<evidence type="ECO:0000256" key="8">
    <source>
        <dbReference type="HAMAP-Rule" id="MF_02204"/>
    </source>
</evidence>
<dbReference type="InterPro" id="IPR006690">
    <property type="entry name" value="OMPA-like_CS"/>
</dbReference>
<sequence>MQLKPLTKGLVLALPMMFLAACSTTDDAASGSAGSGAEDSAISSAVAPVLTPEEERMQKYAELRKEHIIYFDFDRSDVRGEFAELLAAHADYLVKNPNVAVRVEGHADERGTPEYNIALGERRAKAVSKYLMSLGVMASQISTVSYGEEMPLVSGHTEEAWAKNRRAVLVY</sequence>
<keyword evidence="3 8" id="KW-0472">Membrane</keyword>
<evidence type="ECO:0000256" key="2">
    <source>
        <dbReference type="ARBA" id="ARBA00022729"/>
    </source>
</evidence>
<keyword evidence="12" id="KW-1185">Reference proteome</keyword>
<dbReference type="Gene3D" id="3.30.1330.60">
    <property type="entry name" value="OmpA-like domain"/>
    <property type="match status" value="1"/>
</dbReference>
<evidence type="ECO:0000313" key="12">
    <source>
        <dbReference type="Proteomes" id="UP000619743"/>
    </source>
</evidence>
<dbReference type="InterPro" id="IPR014169">
    <property type="entry name" value="Pal_lipo_C"/>
</dbReference>